<evidence type="ECO:0000256" key="4">
    <source>
        <dbReference type="ARBA" id="ARBA00022694"/>
    </source>
</evidence>
<dbReference type="HAMAP" id="MF_01161">
    <property type="entry name" value="tRNA_Ile_lys_synt"/>
    <property type="match status" value="1"/>
</dbReference>
<dbReference type="EMBL" id="LICD01000142">
    <property type="protein sequence ID" value="KRO79772.1"/>
    <property type="molecule type" value="Genomic_DNA"/>
</dbReference>
<dbReference type="Gene3D" id="3.40.50.620">
    <property type="entry name" value="HUPs"/>
    <property type="match status" value="1"/>
</dbReference>
<dbReference type="GO" id="GO:0032267">
    <property type="term" value="F:tRNA(Ile)-lysidine synthase activity"/>
    <property type="evidence" value="ECO:0007669"/>
    <property type="project" value="UniProtKB-EC"/>
</dbReference>
<keyword evidence="3 8" id="KW-0436">Ligase</keyword>
<gene>
    <name evidence="8" type="primary">tilS</name>
    <name evidence="10" type="ORF">ABR85_07710</name>
</gene>
<dbReference type="InterPro" id="IPR011063">
    <property type="entry name" value="TilS/TtcA_N"/>
</dbReference>
<feature type="binding site" evidence="8">
    <location>
        <begin position="82"/>
        <end position="87"/>
    </location>
    <ligand>
        <name>ATP</name>
        <dbReference type="ChEBI" id="CHEBI:30616"/>
    </ligand>
</feature>
<dbReference type="Pfam" id="PF01171">
    <property type="entry name" value="ATP_bind_3"/>
    <property type="match status" value="1"/>
</dbReference>
<dbReference type="InterPro" id="IPR014729">
    <property type="entry name" value="Rossmann-like_a/b/a_fold"/>
</dbReference>
<dbReference type="Pfam" id="PF11734">
    <property type="entry name" value="TilS_C"/>
    <property type="match status" value="1"/>
</dbReference>
<evidence type="ECO:0000256" key="2">
    <source>
        <dbReference type="ARBA" id="ARBA00022490"/>
    </source>
</evidence>
<dbReference type="SUPFAM" id="SSF52402">
    <property type="entry name" value="Adenine nucleotide alpha hydrolases-like"/>
    <property type="match status" value="1"/>
</dbReference>
<dbReference type="PANTHER" id="PTHR43033">
    <property type="entry name" value="TRNA(ILE)-LYSIDINE SYNTHASE-RELATED"/>
    <property type="match status" value="1"/>
</dbReference>
<dbReference type="GO" id="GO:0006400">
    <property type="term" value="P:tRNA modification"/>
    <property type="evidence" value="ECO:0007669"/>
    <property type="project" value="UniProtKB-UniRule"/>
</dbReference>
<name>A0A0R2SXI6_9GAMM</name>
<dbReference type="SMART" id="SM00977">
    <property type="entry name" value="TilS_C"/>
    <property type="match status" value="1"/>
</dbReference>
<dbReference type="GO" id="GO:0005737">
    <property type="term" value="C:cytoplasm"/>
    <property type="evidence" value="ECO:0007669"/>
    <property type="project" value="UniProtKB-SubCell"/>
</dbReference>
<dbReference type="CDD" id="cd01992">
    <property type="entry name" value="TilS_N"/>
    <property type="match status" value="1"/>
</dbReference>
<evidence type="ECO:0000256" key="7">
    <source>
        <dbReference type="ARBA" id="ARBA00048539"/>
    </source>
</evidence>
<evidence type="ECO:0000256" key="1">
    <source>
        <dbReference type="ARBA" id="ARBA00004496"/>
    </source>
</evidence>
<proteinExistence type="inferred from homology"/>
<feature type="domain" description="Lysidine-tRNA(Ile) synthetase C-terminal" evidence="9">
    <location>
        <begin position="432"/>
        <end position="499"/>
    </location>
</feature>
<dbReference type="Pfam" id="PF09179">
    <property type="entry name" value="TilS"/>
    <property type="match status" value="1"/>
</dbReference>
<evidence type="ECO:0000259" key="9">
    <source>
        <dbReference type="SMART" id="SM00977"/>
    </source>
</evidence>
<dbReference type="NCBIfam" id="TIGR02433">
    <property type="entry name" value="lysidine_TilS_C"/>
    <property type="match status" value="1"/>
</dbReference>
<sequence>MASAPSAPSSAASSDVAAVKAEATLLAALRRAFCFEPRLLAASAPATSLPTSLSTSLSTSVPASLADASRLLNPTSIMVGLSGGLDSSLLLTLLCDLRARGELTLPLRAIHINHGLQEAADKWQLHCETLCAQHGVNLTVCVVDCSLNSAGATAERKVGESAVVSEEAARRARYAAFEGALDTGEWLALGHHQDDQLETLLLRLARGSGVDGLAGMPSARVLGAGALIRPWLEIPRQSLEDVARTRRLSYVEDPSNQNTHYDRNLLRAEVLPLIESRWPRYRQSWGKSQQLVRESCELNADLAEIDLKVCLAAGASRLCVAEMALLSSPRRRNLLRHWLISLGCSAPSWKLLNRLDSETCVHTDQSAQWQCGAYSLYRFKGELIAVREDDFEPQVMSKQHAPSADEVRIELPGNGILILLSGSETIVSDSHFSVRYRQGGERLSLPGRPSKSLKKTLNEESVAPWLRDRLPLVFIGNELLWVALLGPTAEAAKYTEVNASGQGLGVTFEWLSPALELSREANSRL</sequence>
<evidence type="ECO:0000313" key="11">
    <source>
        <dbReference type="Proteomes" id="UP000051242"/>
    </source>
</evidence>
<dbReference type="NCBIfam" id="TIGR02432">
    <property type="entry name" value="lysidine_TilS_N"/>
    <property type="match status" value="1"/>
</dbReference>
<evidence type="ECO:0000256" key="8">
    <source>
        <dbReference type="HAMAP-Rule" id="MF_01161"/>
    </source>
</evidence>
<dbReference type="InterPro" id="IPR012796">
    <property type="entry name" value="Lysidine-tRNA-synth_C"/>
</dbReference>
<keyword evidence="4 8" id="KW-0819">tRNA processing</keyword>
<keyword evidence="2 8" id="KW-0963">Cytoplasm</keyword>
<dbReference type="AlphaFoldDB" id="A0A0R2SXI6"/>
<dbReference type="SUPFAM" id="SSF82829">
    <property type="entry name" value="MesJ substrate recognition domain-like"/>
    <property type="match status" value="1"/>
</dbReference>
<comment type="caution">
    <text evidence="10">The sequence shown here is derived from an EMBL/GenBank/DDBJ whole genome shotgun (WGS) entry which is preliminary data.</text>
</comment>
<comment type="subcellular location">
    <subcellularLocation>
        <location evidence="1 8">Cytoplasm</location>
    </subcellularLocation>
</comment>
<accession>A0A0R2SXI6</accession>
<dbReference type="Gene3D" id="1.20.59.20">
    <property type="match status" value="1"/>
</dbReference>
<comment type="function">
    <text evidence="8">Ligates lysine onto the cytidine present at position 34 of the AUA codon-specific tRNA(Ile) that contains the anticodon CAU, in an ATP-dependent manner. Cytidine is converted to lysidine, thus changing the amino acid specificity of the tRNA from methionine to isoleucine.</text>
</comment>
<dbReference type="InterPro" id="IPR015262">
    <property type="entry name" value="tRNA_Ile_lys_synt_subst-bd"/>
</dbReference>
<evidence type="ECO:0000256" key="6">
    <source>
        <dbReference type="ARBA" id="ARBA00022840"/>
    </source>
</evidence>
<evidence type="ECO:0000313" key="10">
    <source>
        <dbReference type="EMBL" id="KRO79772.1"/>
    </source>
</evidence>
<keyword evidence="5 8" id="KW-0547">Nucleotide-binding</keyword>
<reference evidence="10 11" key="1">
    <citation type="submission" date="2015-10" db="EMBL/GenBank/DDBJ databases">
        <title>Metagenome-Assembled Genomes uncover a global brackish microbiome.</title>
        <authorList>
            <person name="Hugerth L.W."/>
            <person name="Larsson J."/>
            <person name="Alneberg J."/>
            <person name="Lindh M.V."/>
            <person name="Legrand C."/>
            <person name="Pinhassi J."/>
            <person name="Andersson A.F."/>
        </authorList>
    </citation>
    <scope>NUCLEOTIDE SEQUENCE [LARGE SCALE GENOMIC DNA]</scope>
    <source>
        <strain evidence="10">BACL22 MAG-120619-bin3</strain>
    </source>
</reference>
<dbReference type="EC" id="6.3.4.19" evidence="8"/>
<dbReference type="Proteomes" id="UP000051242">
    <property type="component" value="Unassembled WGS sequence"/>
</dbReference>
<comment type="similarity">
    <text evidence="8">Belongs to the tRNA(Ile)-lysidine synthase family.</text>
</comment>
<dbReference type="InterPro" id="IPR012795">
    <property type="entry name" value="tRNA_Ile_lys_synt_N"/>
</dbReference>
<keyword evidence="6 8" id="KW-0067">ATP-binding</keyword>
<protein>
    <recommendedName>
        <fullName evidence="8">tRNA(Ile)-lysidine synthase</fullName>
        <ecNumber evidence="8">6.3.4.19</ecNumber>
    </recommendedName>
    <alternativeName>
        <fullName evidence="8">tRNA(Ile)-2-lysyl-cytidine synthase</fullName>
    </alternativeName>
    <alternativeName>
        <fullName evidence="8">tRNA(Ile)-lysidine synthetase</fullName>
    </alternativeName>
</protein>
<evidence type="ECO:0000256" key="5">
    <source>
        <dbReference type="ARBA" id="ARBA00022741"/>
    </source>
</evidence>
<comment type="domain">
    <text evidence="8">The N-terminal region contains the highly conserved SGGXDS motif, predicted to be a P-loop motif involved in ATP binding.</text>
</comment>
<organism evidence="10 11">
    <name type="scientific">OM182 bacterium BACL3 MAG-120619-bin3</name>
    <dbReference type="NCBI Taxonomy" id="1655593"/>
    <lineage>
        <taxon>Bacteria</taxon>
        <taxon>Pseudomonadati</taxon>
        <taxon>Pseudomonadota</taxon>
        <taxon>Gammaproteobacteria</taxon>
        <taxon>OMG group</taxon>
        <taxon>OM182 clade</taxon>
    </lineage>
</organism>
<dbReference type="InterPro" id="IPR012094">
    <property type="entry name" value="tRNA_Ile_lys_synt"/>
</dbReference>
<dbReference type="PANTHER" id="PTHR43033:SF1">
    <property type="entry name" value="TRNA(ILE)-LYSIDINE SYNTHASE-RELATED"/>
    <property type="match status" value="1"/>
</dbReference>
<dbReference type="GO" id="GO:0005524">
    <property type="term" value="F:ATP binding"/>
    <property type="evidence" value="ECO:0007669"/>
    <property type="project" value="UniProtKB-UniRule"/>
</dbReference>
<evidence type="ECO:0000256" key="3">
    <source>
        <dbReference type="ARBA" id="ARBA00022598"/>
    </source>
</evidence>
<comment type="catalytic activity">
    <reaction evidence="7 8">
        <text>cytidine(34) in tRNA(Ile2) + L-lysine + ATP = lysidine(34) in tRNA(Ile2) + AMP + diphosphate + H(+)</text>
        <dbReference type="Rhea" id="RHEA:43744"/>
        <dbReference type="Rhea" id="RHEA-COMP:10625"/>
        <dbReference type="Rhea" id="RHEA-COMP:10670"/>
        <dbReference type="ChEBI" id="CHEBI:15378"/>
        <dbReference type="ChEBI" id="CHEBI:30616"/>
        <dbReference type="ChEBI" id="CHEBI:32551"/>
        <dbReference type="ChEBI" id="CHEBI:33019"/>
        <dbReference type="ChEBI" id="CHEBI:82748"/>
        <dbReference type="ChEBI" id="CHEBI:83665"/>
        <dbReference type="ChEBI" id="CHEBI:456215"/>
        <dbReference type="EC" id="6.3.4.19"/>
    </reaction>
</comment>
<dbReference type="SUPFAM" id="SSF56037">
    <property type="entry name" value="PheT/TilS domain"/>
    <property type="match status" value="1"/>
</dbReference>